<evidence type="ECO:0000256" key="4">
    <source>
        <dbReference type="ARBA" id="ARBA00022741"/>
    </source>
</evidence>
<proteinExistence type="predicted"/>
<accession>Q12RN5</accession>
<dbReference type="Proteomes" id="UP000001982">
    <property type="component" value="Chromosome"/>
</dbReference>
<feature type="transmembrane region" description="Helical" evidence="7">
    <location>
        <begin position="85"/>
        <end position="104"/>
    </location>
</feature>
<feature type="domain" description="Histidine kinase" evidence="8">
    <location>
        <begin position="240"/>
        <end position="453"/>
    </location>
</feature>
<reference evidence="9 10" key="1">
    <citation type="submission" date="2006-03" db="EMBL/GenBank/DDBJ databases">
        <title>Complete sequence of Shewanella denitrificans OS217.</title>
        <authorList>
            <consortium name="US DOE Joint Genome Institute"/>
            <person name="Copeland A."/>
            <person name="Lucas S."/>
            <person name="Lapidus A."/>
            <person name="Barry K."/>
            <person name="Detter J.C."/>
            <person name="Glavina del Rio T."/>
            <person name="Hammon N."/>
            <person name="Israni S."/>
            <person name="Dalin E."/>
            <person name="Tice H."/>
            <person name="Pitluck S."/>
            <person name="Brettin T."/>
            <person name="Bruce D."/>
            <person name="Han C."/>
            <person name="Tapia R."/>
            <person name="Gilna P."/>
            <person name="Kiss H."/>
            <person name="Schmutz J."/>
            <person name="Larimer F."/>
            <person name="Land M."/>
            <person name="Hauser L."/>
            <person name="Kyrpides N."/>
            <person name="Lykidis A."/>
            <person name="Richardson P."/>
        </authorList>
    </citation>
    <scope>NUCLEOTIDE SEQUENCE [LARGE SCALE GENOMIC DNA]</scope>
    <source>
        <strain evidence="10">OS217 / ATCC BAA-1090 / DSM 15013</strain>
    </source>
</reference>
<dbReference type="PANTHER" id="PTHR44936:SF10">
    <property type="entry name" value="SENSOR PROTEIN RSTB"/>
    <property type="match status" value="1"/>
</dbReference>
<keyword evidence="7" id="KW-0472">Membrane</keyword>
<sequence length="462" mass="49767">MKEASILSKREASAVKMLSRGLGSADQLALLRALGWLLQLLLTLVGEQAFGLSLQLTPLTWVLGLAFGYLLVTLWYRKGLFLHETGLFSVLLIDTLLWTAWLYFSGGATNAFISLLLLPIALAAVTLPLWAAWSLTALSTLAYSLMIFFVPSFDTGGAPSTSEHAAMGHEMMAHMAHGTMDMGSHYVGMWLNFVVSALALTTSVALIARRMRKQDAELAYHREAQLTQEQLLALGTASAQMAHQLATPLSSLRLLLDEAKESPQALAYQTQTAEEMDLALGRCEHTLKELRLATENIRSQHMAKQNLADLINALQHSCLLFMPQAKISWPDTLSSGLAAIELNTDPSVVPALMALIDNGLRASMDNIQQPKVSITVALQAAGQGIGLRIRDFGQGIAPALLAQLGNRLVQSPKGLGAALLLSHASIERLGGQLILAQHPQGGTVAEVRLPTVNSETGTKRTA</sequence>
<feature type="transmembrane region" description="Helical" evidence="7">
    <location>
        <begin position="29"/>
        <end position="46"/>
    </location>
</feature>
<evidence type="ECO:0000313" key="10">
    <source>
        <dbReference type="Proteomes" id="UP000001982"/>
    </source>
</evidence>
<dbReference type="AlphaFoldDB" id="Q12RN5"/>
<dbReference type="InterPro" id="IPR050980">
    <property type="entry name" value="2C_sensor_his_kinase"/>
</dbReference>
<dbReference type="InterPro" id="IPR005467">
    <property type="entry name" value="His_kinase_dom"/>
</dbReference>
<organism evidence="9 10">
    <name type="scientific">Shewanella denitrificans (strain OS217 / ATCC BAA-1090 / DSM 15013)</name>
    <dbReference type="NCBI Taxonomy" id="318161"/>
    <lineage>
        <taxon>Bacteria</taxon>
        <taxon>Pseudomonadati</taxon>
        <taxon>Pseudomonadota</taxon>
        <taxon>Gammaproteobacteria</taxon>
        <taxon>Alteromonadales</taxon>
        <taxon>Shewanellaceae</taxon>
        <taxon>Shewanella</taxon>
    </lineage>
</organism>
<feature type="transmembrane region" description="Helical" evidence="7">
    <location>
        <begin position="58"/>
        <end position="76"/>
    </location>
</feature>
<dbReference type="InterPro" id="IPR036890">
    <property type="entry name" value="HATPase_C_sf"/>
</dbReference>
<feature type="transmembrane region" description="Helical" evidence="7">
    <location>
        <begin position="135"/>
        <end position="153"/>
    </location>
</feature>
<dbReference type="SUPFAM" id="SSF55874">
    <property type="entry name" value="ATPase domain of HSP90 chaperone/DNA topoisomerase II/histidine kinase"/>
    <property type="match status" value="1"/>
</dbReference>
<dbReference type="Gene3D" id="3.30.565.10">
    <property type="entry name" value="Histidine kinase-like ATPase, C-terminal domain"/>
    <property type="match status" value="1"/>
</dbReference>
<evidence type="ECO:0000256" key="3">
    <source>
        <dbReference type="ARBA" id="ARBA00022679"/>
    </source>
</evidence>
<evidence type="ECO:0000313" key="9">
    <source>
        <dbReference type="EMBL" id="ABE53891.1"/>
    </source>
</evidence>
<feature type="transmembrane region" description="Helical" evidence="7">
    <location>
        <begin position="189"/>
        <end position="208"/>
    </location>
</feature>
<evidence type="ECO:0000256" key="1">
    <source>
        <dbReference type="ARBA" id="ARBA00000085"/>
    </source>
</evidence>
<dbReference type="Pfam" id="PF02518">
    <property type="entry name" value="HATPase_c"/>
    <property type="match status" value="1"/>
</dbReference>
<keyword evidence="6 9" id="KW-0067">ATP-binding</keyword>
<dbReference type="eggNOG" id="COG4191">
    <property type="taxonomic scope" value="Bacteria"/>
</dbReference>
<dbReference type="SMART" id="SM00387">
    <property type="entry name" value="HATPase_c"/>
    <property type="match status" value="1"/>
</dbReference>
<dbReference type="PROSITE" id="PS50109">
    <property type="entry name" value="HIS_KIN"/>
    <property type="match status" value="1"/>
</dbReference>
<dbReference type="EC" id="2.7.13.3" evidence="2"/>
<dbReference type="GO" id="GO:0000155">
    <property type="term" value="F:phosphorelay sensor kinase activity"/>
    <property type="evidence" value="ECO:0007669"/>
    <property type="project" value="TreeGrafter"/>
</dbReference>
<name>Q12RN5_SHEDO</name>
<keyword evidence="7" id="KW-0812">Transmembrane</keyword>
<evidence type="ECO:0000256" key="5">
    <source>
        <dbReference type="ARBA" id="ARBA00022777"/>
    </source>
</evidence>
<evidence type="ECO:0000259" key="8">
    <source>
        <dbReference type="PROSITE" id="PS50109"/>
    </source>
</evidence>
<keyword evidence="10" id="KW-1185">Reference proteome</keyword>
<dbReference type="GO" id="GO:0005524">
    <property type="term" value="F:ATP binding"/>
    <property type="evidence" value="ECO:0007669"/>
    <property type="project" value="UniProtKB-KW"/>
</dbReference>
<evidence type="ECO:0000256" key="6">
    <source>
        <dbReference type="ARBA" id="ARBA00022840"/>
    </source>
</evidence>
<dbReference type="EMBL" id="CP000302">
    <property type="protein sequence ID" value="ABE53891.1"/>
    <property type="molecule type" value="Genomic_DNA"/>
</dbReference>
<dbReference type="RefSeq" id="WP_011495056.1">
    <property type="nucleotide sequence ID" value="NC_007954.1"/>
</dbReference>
<dbReference type="PANTHER" id="PTHR44936">
    <property type="entry name" value="SENSOR PROTEIN CREC"/>
    <property type="match status" value="1"/>
</dbReference>
<dbReference type="HOGENOM" id="CLU_046130_1_0_6"/>
<keyword evidence="3" id="KW-0808">Transferase</keyword>
<dbReference type="InterPro" id="IPR003594">
    <property type="entry name" value="HATPase_dom"/>
</dbReference>
<evidence type="ECO:0000256" key="2">
    <source>
        <dbReference type="ARBA" id="ARBA00012438"/>
    </source>
</evidence>
<comment type="catalytic activity">
    <reaction evidence="1">
        <text>ATP + protein L-histidine = ADP + protein N-phospho-L-histidine.</text>
        <dbReference type="EC" id="2.7.13.3"/>
    </reaction>
</comment>
<dbReference type="OrthoDB" id="9785252at2"/>
<keyword evidence="5" id="KW-0418">Kinase</keyword>
<keyword evidence="7" id="KW-1133">Transmembrane helix</keyword>
<keyword evidence="4" id="KW-0547">Nucleotide-binding</keyword>
<dbReference type="KEGG" id="sdn:Sden_0601"/>
<protein>
    <recommendedName>
        <fullName evidence="2">histidine kinase</fullName>
        <ecNumber evidence="2">2.7.13.3</ecNumber>
    </recommendedName>
</protein>
<evidence type="ECO:0000256" key="7">
    <source>
        <dbReference type="SAM" id="Phobius"/>
    </source>
</evidence>
<dbReference type="GO" id="GO:0005886">
    <property type="term" value="C:plasma membrane"/>
    <property type="evidence" value="ECO:0007669"/>
    <property type="project" value="TreeGrafter"/>
</dbReference>
<dbReference type="STRING" id="318161.Sden_0601"/>
<gene>
    <name evidence="9" type="ordered locus">Sden_0601</name>
</gene>
<feature type="transmembrane region" description="Helical" evidence="7">
    <location>
        <begin position="110"/>
        <end position="130"/>
    </location>
</feature>